<name>A0A1Z5KN75_FISSO</name>
<feature type="domain" description="DNA2/NAM7 helicase helicase" evidence="1">
    <location>
        <begin position="318"/>
        <end position="429"/>
    </location>
</feature>
<dbReference type="SUPFAM" id="SSF52540">
    <property type="entry name" value="P-loop containing nucleoside triphosphate hydrolases"/>
    <property type="match status" value="1"/>
</dbReference>
<dbReference type="GO" id="GO:0043186">
    <property type="term" value="C:P granule"/>
    <property type="evidence" value="ECO:0007669"/>
    <property type="project" value="TreeGrafter"/>
</dbReference>
<accession>A0A1Z5KN75</accession>
<dbReference type="GO" id="GO:0005829">
    <property type="term" value="C:cytosol"/>
    <property type="evidence" value="ECO:0007669"/>
    <property type="project" value="TreeGrafter"/>
</dbReference>
<feature type="domain" description="DNA2/NAM7 helicase helicase" evidence="1">
    <location>
        <begin position="495"/>
        <end position="550"/>
    </location>
</feature>
<evidence type="ECO:0000313" key="4">
    <source>
        <dbReference type="Proteomes" id="UP000198406"/>
    </source>
</evidence>
<evidence type="ECO:0000313" key="3">
    <source>
        <dbReference type="EMBL" id="GAX27790.1"/>
    </source>
</evidence>
<dbReference type="EC" id="3.6.4.13" evidence="3"/>
<dbReference type="GO" id="GO:0035194">
    <property type="term" value="P:regulatory ncRNA-mediated post-transcriptional gene silencing"/>
    <property type="evidence" value="ECO:0007669"/>
    <property type="project" value="TreeGrafter"/>
</dbReference>
<dbReference type="CDD" id="cd18808">
    <property type="entry name" value="SF1_C_Upf1"/>
    <property type="match status" value="1"/>
</dbReference>
<dbReference type="Pfam" id="PF13087">
    <property type="entry name" value="AAA_12"/>
    <property type="match status" value="1"/>
</dbReference>
<dbReference type="Gene3D" id="3.40.50.300">
    <property type="entry name" value="P-loop containing nucleotide triphosphate hydrolases"/>
    <property type="match status" value="2"/>
</dbReference>
<dbReference type="AlphaFoldDB" id="A0A1Z5KN75"/>
<evidence type="ECO:0000259" key="1">
    <source>
        <dbReference type="Pfam" id="PF13086"/>
    </source>
</evidence>
<gene>
    <name evidence="3" type="ORF">FisN_13Hh103</name>
</gene>
<evidence type="ECO:0000259" key="2">
    <source>
        <dbReference type="Pfam" id="PF13087"/>
    </source>
</evidence>
<dbReference type="InterPro" id="IPR041679">
    <property type="entry name" value="DNA2/NAM7-like_C"/>
</dbReference>
<feature type="domain" description="DNA2/NAM7 helicase-like C-terminal" evidence="2">
    <location>
        <begin position="587"/>
        <end position="801"/>
    </location>
</feature>
<dbReference type="PANTHER" id="PTHR10887">
    <property type="entry name" value="DNA2/NAM7 HELICASE FAMILY"/>
    <property type="match status" value="1"/>
</dbReference>
<dbReference type="OrthoDB" id="6513042at2759"/>
<proteinExistence type="predicted"/>
<keyword evidence="3" id="KW-0547">Nucleotide-binding</keyword>
<sequence length="875" mass="98372">MADNDTAATVKPVLNKAAVLADVFVPHHLRRVNEWTITQAVPTYDYTPHMPKVIGPETPGNRKLFPFRSDIFPELYWGVQYNQHKLRHKEEFKAVPLLSEWADLKQYCEYWESVLIQERRERLLLAEKCSQYGVNIVVQSGNADRPMAILTVTGIADAAPPILVGDIALIRPLTVLSRPIVTAETRSYYNVMAPLPSHVEIHCRVHDVQRSQGGRVILSWLPDFQAENLSSLYKGAFNVRFIPSVEPMKQMLSALAWVVASSTKGDELERLLLGERSNVPASPGGMEAPDHLKRALENKLSSEAAGASSKVVRAYFRLNKDQRSFVNAIMNRTRDSRSDSTNQLLSPLILTGPAGTGKTGTLLTAVQFLWAYNRLQGMPCYRILLCTPSHTAADVVTCRLGEFMDDSQLFRLLSRDRPVTTIPTAVLPFCYQSPTTALFELPDTLLDFEVIVCTTYDASLLYQAGLTNQQLRIRRHTFAEYVRDVSRSSGMQVDISSTEPHFTHFFLDESAQATEPEVLIPLSVVIDPGHARTEIALVGDPKQLSPIVHSDSTGLVTSWMERLLRGRVLPERLQVEDYLVDSMHYDRQGTTFLFQNYRGHEALLCLPSAMFYEDQLQQAKHQDMEELAYWDDVLQSIESFSIPVELPYRHDVPSELQPFKTPGWPIHFLGVNGIDQTVTIKSGYPSNSWTNTVEAEAVAKIVVALVKQKHVPTESIGVVAPFRGQVVAIRRLLRDVGLSAVNVGTIEDFQAVERSVIVLSLTRSTPAFVSHDVREGLFGQAKRCNVALTRAENLLIVIGNPEVMRGDIIWRQFLWFCFRNGIYYGLADETLTEKWLTSKFKVLRKAEVPSLQRENEDEEVIVVGTLERVLRGFAG</sequence>
<dbReference type="InParanoid" id="A0A1Z5KN75"/>
<dbReference type="GO" id="GO:0016787">
    <property type="term" value="F:hydrolase activity"/>
    <property type="evidence" value="ECO:0007669"/>
    <property type="project" value="UniProtKB-KW"/>
</dbReference>
<keyword evidence="3" id="KW-0347">Helicase</keyword>
<keyword evidence="3" id="KW-0067">ATP-binding</keyword>
<organism evidence="3 4">
    <name type="scientific">Fistulifera solaris</name>
    <name type="common">Oleaginous diatom</name>
    <dbReference type="NCBI Taxonomy" id="1519565"/>
    <lineage>
        <taxon>Eukaryota</taxon>
        <taxon>Sar</taxon>
        <taxon>Stramenopiles</taxon>
        <taxon>Ochrophyta</taxon>
        <taxon>Bacillariophyta</taxon>
        <taxon>Bacillariophyceae</taxon>
        <taxon>Bacillariophycidae</taxon>
        <taxon>Naviculales</taxon>
        <taxon>Naviculaceae</taxon>
        <taxon>Fistulifera</taxon>
    </lineage>
</organism>
<dbReference type="GO" id="GO:0003724">
    <property type="term" value="F:RNA helicase activity"/>
    <property type="evidence" value="ECO:0007669"/>
    <property type="project" value="UniProtKB-EC"/>
</dbReference>
<dbReference type="Proteomes" id="UP000198406">
    <property type="component" value="Unassembled WGS sequence"/>
</dbReference>
<dbReference type="InterPro" id="IPR027417">
    <property type="entry name" value="P-loop_NTPase"/>
</dbReference>
<protein>
    <submittedName>
        <fullName evidence="3">Putative helicase MOV10L1</fullName>
        <ecNumber evidence="3">3.6.4.13</ecNumber>
    </submittedName>
</protein>
<dbReference type="EMBL" id="BDSP01000259">
    <property type="protein sequence ID" value="GAX27790.1"/>
    <property type="molecule type" value="Genomic_DNA"/>
</dbReference>
<comment type="caution">
    <text evidence="3">The sequence shown here is derived from an EMBL/GenBank/DDBJ whole genome shotgun (WGS) entry which is preliminary data.</text>
</comment>
<dbReference type="Pfam" id="PF13086">
    <property type="entry name" value="AAA_11"/>
    <property type="match status" value="2"/>
</dbReference>
<keyword evidence="4" id="KW-1185">Reference proteome</keyword>
<dbReference type="InterPro" id="IPR047187">
    <property type="entry name" value="SF1_C_Upf1"/>
</dbReference>
<dbReference type="InterPro" id="IPR045055">
    <property type="entry name" value="DNA2/NAM7-like"/>
</dbReference>
<keyword evidence="3" id="KW-0378">Hydrolase</keyword>
<dbReference type="PANTHER" id="PTHR10887:SF322">
    <property type="entry name" value="HELICASE MOV-10"/>
    <property type="match status" value="1"/>
</dbReference>
<dbReference type="InterPro" id="IPR041677">
    <property type="entry name" value="DNA2/NAM7_AAA_11"/>
</dbReference>
<reference evidence="3 4" key="1">
    <citation type="journal article" date="2015" name="Plant Cell">
        <title>Oil accumulation by the oleaginous diatom Fistulifera solaris as revealed by the genome and transcriptome.</title>
        <authorList>
            <person name="Tanaka T."/>
            <person name="Maeda Y."/>
            <person name="Veluchamy A."/>
            <person name="Tanaka M."/>
            <person name="Abida H."/>
            <person name="Marechal E."/>
            <person name="Bowler C."/>
            <person name="Muto M."/>
            <person name="Sunaga Y."/>
            <person name="Tanaka M."/>
            <person name="Yoshino T."/>
            <person name="Taniguchi T."/>
            <person name="Fukuda Y."/>
            <person name="Nemoto M."/>
            <person name="Matsumoto M."/>
            <person name="Wong P.S."/>
            <person name="Aburatani S."/>
            <person name="Fujibuchi W."/>
        </authorList>
    </citation>
    <scope>NUCLEOTIDE SEQUENCE [LARGE SCALE GENOMIC DNA]</scope>
    <source>
        <strain evidence="3 4">JPCC DA0580</strain>
    </source>
</reference>